<name>A0ABX9DAU0_9RHOB</name>
<sequence>MTQASYIPDSAQTKAQAFAFFQGALAAAASTNAGPTPPPETWPGMLWVDTATAALRMRNDANSGWIEIGSFASGAFVPAGVTRLSEAEATDPAGTAFGALSGPLLKAAVAAFAPPAGWQ</sequence>
<gene>
    <name evidence="1" type="ORF">BYZ73_21515</name>
</gene>
<reference evidence="1 2" key="1">
    <citation type="submission" date="2017-01" db="EMBL/GenBank/DDBJ databases">
        <title>Genome sequence of Rhodovulum viride JA756.</title>
        <authorList>
            <person name="Lakshmi K.V."/>
            <person name="Tushar L.D."/>
            <person name="Sasikala C."/>
            <person name="Venkataramana C."/>
        </authorList>
    </citation>
    <scope>NUCLEOTIDE SEQUENCE [LARGE SCALE GENOMIC DNA]</scope>
    <source>
        <strain evidence="1 2">JA756</strain>
    </source>
</reference>
<protein>
    <recommendedName>
        <fullName evidence="3">DUF2793 domain-containing protein</fullName>
    </recommendedName>
</protein>
<feature type="non-terminal residue" evidence="1">
    <location>
        <position position="119"/>
    </location>
</feature>
<accession>A0ABX9DAU0</accession>
<keyword evidence="2" id="KW-1185">Reference proteome</keyword>
<evidence type="ECO:0000313" key="1">
    <source>
        <dbReference type="EMBL" id="RAP39177.1"/>
    </source>
</evidence>
<comment type="caution">
    <text evidence="1">The sequence shown here is derived from an EMBL/GenBank/DDBJ whole genome shotgun (WGS) entry which is preliminary data.</text>
</comment>
<proteinExistence type="predicted"/>
<organism evidence="1 2">
    <name type="scientific">Rhodovulum viride</name>
    <dbReference type="NCBI Taxonomy" id="1231134"/>
    <lineage>
        <taxon>Bacteria</taxon>
        <taxon>Pseudomonadati</taxon>
        <taxon>Pseudomonadota</taxon>
        <taxon>Alphaproteobacteria</taxon>
        <taxon>Rhodobacterales</taxon>
        <taxon>Paracoccaceae</taxon>
        <taxon>Rhodovulum</taxon>
    </lineage>
</organism>
<dbReference type="Proteomes" id="UP000248659">
    <property type="component" value="Unassembled WGS sequence"/>
</dbReference>
<evidence type="ECO:0000313" key="2">
    <source>
        <dbReference type="Proteomes" id="UP000248659"/>
    </source>
</evidence>
<evidence type="ECO:0008006" key="3">
    <source>
        <dbReference type="Google" id="ProtNLM"/>
    </source>
</evidence>
<dbReference type="EMBL" id="MUAV01000149">
    <property type="protein sequence ID" value="RAP39177.1"/>
    <property type="molecule type" value="Genomic_DNA"/>
</dbReference>